<dbReference type="SUPFAM" id="SSF56059">
    <property type="entry name" value="Glutathione synthetase ATP-binding domain-like"/>
    <property type="match status" value="1"/>
</dbReference>
<dbReference type="KEGG" id="lrz:BJI69_05940"/>
<organism evidence="18 19">
    <name type="scientific">Luteibacter rhizovicinus DSM 16549</name>
    <dbReference type="NCBI Taxonomy" id="1440763"/>
    <lineage>
        <taxon>Bacteria</taxon>
        <taxon>Pseudomonadati</taxon>
        <taxon>Pseudomonadota</taxon>
        <taxon>Gammaproteobacteria</taxon>
        <taxon>Lysobacterales</taxon>
        <taxon>Rhodanobacteraceae</taxon>
        <taxon>Luteibacter</taxon>
    </lineage>
</organism>
<name>A0A0G9HDH1_9GAMM</name>
<dbReference type="Gene3D" id="3.40.50.20">
    <property type="match status" value="1"/>
</dbReference>
<dbReference type="PROSITE" id="PS00184">
    <property type="entry name" value="GARS"/>
    <property type="match status" value="1"/>
</dbReference>
<dbReference type="InterPro" id="IPR020562">
    <property type="entry name" value="PRibGlycinamide_synth_N"/>
</dbReference>
<comment type="pathway">
    <text evidence="3 17">Purine metabolism; IMP biosynthesis via de novo pathway; N(1)-(5-phospho-D-ribosyl)glycinamide from 5-phospho-alpha-D-ribose 1-diphosphate: step 2/2.</text>
</comment>
<proteinExistence type="inferred from homology"/>
<dbReference type="PATRIC" id="fig|1440763.5.peg.1073"/>
<dbReference type="EMBL" id="CP017480">
    <property type="protein sequence ID" value="APG03502.1"/>
    <property type="molecule type" value="Genomic_DNA"/>
</dbReference>
<dbReference type="Gene3D" id="3.30.470.20">
    <property type="entry name" value="ATP-grasp fold, B domain"/>
    <property type="match status" value="1"/>
</dbReference>
<dbReference type="InterPro" id="IPR016185">
    <property type="entry name" value="PreATP-grasp_dom_sf"/>
</dbReference>
<dbReference type="PROSITE" id="PS50975">
    <property type="entry name" value="ATP_GRASP"/>
    <property type="match status" value="1"/>
</dbReference>
<evidence type="ECO:0000256" key="16">
    <source>
        <dbReference type="ARBA" id="ARBA00079592"/>
    </source>
</evidence>
<keyword evidence="9 17" id="KW-0658">Purine biosynthesis</keyword>
<dbReference type="UniPathway" id="UPA00074">
    <property type="reaction ID" value="UER00125"/>
</dbReference>
<dbReference type="GO" id="GO:0006189">
    <property type="term" value="P:'de novo' IMP biosynthetic process"/>
    <property type="evidence" value="ECO:0007669"/>
    <property type="project" value="UniProtKB-UniRule"/>
</dbReference>
<dbReference type="Pfam" id="PF01071">
    <property type="entry name" value="GARS_A"/>
    <property type="match status" value="1"/>
</dbReference>
<dbReference type="AlphaFoldDB" id="A0A0G9HDH1"/>
<dbReference type="Gene3D" id="3.30.1490.20">
    <property type="entry name" value="ATP-grasp fold, A domain"/>
    <property type="match status" value="1"/>
</dbReference>
<comment type="catalytic activity">
    <reaction evidence="17">
        <text>5-phospho-beta-D-ribosylamine + glycine + ATP = N(1)-(5-phospho-beta-D-ribosyl)glycinamide + ADP + phosphate + H(+)</text>
        <dbReference type="Rhea" id="RHEA:17453"/>
        <dbReference type="ChEBI" id="CHEBI:15378"/>
        <dbReference type="ChEBI" id="CHEBI:30616"/>
        <dbReference type="ChEBI" id="CHEBI:43474"/>
        <dbReference type="ChEBI" id="CHEBI:57305"/>
        <dbReference type="ChEBI" id="CHEBI:58681"/>
        <dbReference type="ChEBI" id="CHEBI:143788"/>
        <dbReference type="ChEBI" id="CHEBI:456216"/>
        <dbReference type="EC" id="6.3.4.13"/>
    </reaction>
</comment>
<keyword evidence="19" id="KW-1185">Reference proteome</keyword>
<evidence type="ECO:0000256" key="10">
    <source>
        <dbReference type="ARBA" id="ARBA00022840"/>
    </source>
</evidence>
<keyword evidence="6 17" id="KW-0436">Ligase</keyword>
<evidence type="ECO:0000256" key="9">
    <source>
        <dbReference type="ARBA" id="ARBA00022755"/>
    </source>
</evidence>
<dbReference type="Pfam" id="PF02843">
    <property type="entry name" value="GARS_C"/>
    <property type="match status" value="1"/>
</dbReference>
<comment type="cofactor">
    <cofactor evidence="1">
        <name>Mn(2+)</name>
        <dbReference type="ChEBI" id="CHEBI:29035"/>
    </cofactor>
</comment>
<dbReference type="GO" id="GO:0009113">
    <property type="term" value="P:purine nucleobase biosynthetic process"/>
    <property type="evidence" value="ECO:0007669"/>
    <property type="project" value="InterPro"/>
</dbReference>
<dbReference type="InterPro" id="IPR011761">
    <property type="entry name" value="ATP-grasp"/>
</dbReference>
<protein>
    <recommendedName>
        <fullName evidence="5 17">Phosphoribosylamine--glycine ligase</fullName>
        <ecNumber evidence="4 17">6.3.4.13</ecNumber>
    </recommendedName>
    <alternativeName>
        <fullName evidence="16 17">GARS</fullName>
    </alternativeName>
    <alternativeName>
        <fullName evidence="15 17">Phosphoribosylglycinamide synthetase</fullName>
    </alternativeName>
    <alternativeName>
        <fullName evidence="14 17">glycinamide ribonucleotide synthetase</fullName>
    </alternativeName>
</protein>
<reference evidence="19" key="1">
    <citation type="submission" date="2016-09" db="EMBL/GenBank/DDBJ databases">
        <authorList>
            <person name="Lysoe E."/>
        </authorList>
    </citation>
    <scope>NUCLEOTIDE SEQUENCE [LARGE SCALE GENOMIC DNA]</scope>
    <source>
        <strain evidence="19">LJ96T</strain>
    </source>
</reference>
<dbReference type="InterPro" id="IPR020561">
    <property type="entry name" value="PRibGlycinamid_synth_ATP-grasp"/>
</dbReference>
<evidence type="ECO:0000256" key="5">
    <source>
        <dbReference type="ARBA" id="ARBA00020605"/>
    </source>
</evidence>
<keyword evidence="11" id="KW-0460">Magnesium</keyword>
<dbReference type="InterPro" id="IPR000115">
    <property type="entry name" value="PRibGlycinamide_synth"/>
</dbReference>
<dbReference type="PANTHER" id="PTHR43472:SF1">
    <property type="entry name" value="PHOSPHORIBOSYLAMINE--GLYCINE LIGASE, CHLOROPLASTIC"/>
    <property type="match status" value="1"/>
</dbReference>
<keyword evidence="12" id="KW-0464">Manganese</keyword>
<dbReference type="PANTHER" id="PTHR43472">
    <property type="entry name" value="PHOSPHORIBOSYLAMINE--GLYCINE LIGASE"/>
    <property type="match status" value="1"/>
</dbReference>
<dbReference type="FunFam" id="3.90.600.10:FF:000001">
    <property type="entry name" value="Trifunctional purine biosynthetic protein adenosine-3"/>
    <property type="match status" value="1"/>
</dbReference>
<evidence type="ECO:0000256" key="8">
    <source>
        <dbReference type="ARBA" id="ARBA00022741"/>
    </source>
</evidence>
<dbReference type="GO" id="GO:0004637">
    <property type="term" value="F:phosphoribosylamine-glycine ligase activity"/>
    <property type="evidence" value="ECO:0007669"/>
    <property type="project" value="UniProtKB-UniRule"/>
</dbReference>
<comment type="cofactor">
    <cofactor evidence="2">
        <name>Mg(2+)</name>
        <dbReference type="ChEBI" id="CHEBI:18420"/>
    </cofactor>
</comment>
<dbReference type="InterPro" id="IPR037123">
    <property type="entry name" value="PRibGlycinamide_synth_C_sf"/>
</dbReference>
<evidence type="ECO:0000256" key="13">
    <source>
        <dbReference type="ARBA" id="ARBA00038345"/>
    </source>
</evidence>
<evidence type="ECO:0000256" key="7">
    <source>
        <dbReference type="ARBA" id="ARBA00022723"/>
    </source>
</evidence>
<keyword evidence="7" id="KW-0479">Metal-binding</keyword>
<dbReference type="STRING" id="1440763.BJI69_05940"/>
<accession>A0A0G9HDH1</accession>
<keyword evidence="10" id="KW-0067">ATP-binding</keyword>
<evidence type="ECO:0000256" key="15">
    <source>
        <dbReference type="ARBA" id="ARBA00042864"/>
    </source>
</evidence>
<evidence type="ECO:0000256" key="17">
    <source>
        <dbReference type="HAMAP-Rule" id="MF_00138"/>
    </source>
</evidence>
<dbReference type="RefSeq" id="WP_046966937.1">
    <property type="nucleotide sequence ID" value="NZ_CP017480.1"/>
</dbReference>
<sequence>MKVLVIGGGGREHALAWKLAQSARVDEVIVAPGNAGTAREPGLRNVPVAVTDIDGLLALAQSEGVGLTVVGPEVPLVAGVVDRFAAAGLRCFGPTARAAQLEGSKAFAKDFLARHQIPTAHYAVFTELAPAIAHVRGTGAPIVIKADGLAAGKGVVVAMTLEEAEAALEDMLGQQAFGDASSRVVIEEFLDGEEASFIVIADGRHALPMATSQDHKRRDDGDLGPNTGGMGAYSPAPVVTDDVSARVMREIIQPTLDGMAADGTPFTGFLYAGLMIDKAGAAKVIEFNVRFGDPETQPIMLRLSSDLVDLVEAALDGDVTVARAEWDARPSIGVVLAAAGYPGKVRTGDVIEGAEQDFGREVKVFHAGTAANEQGAAVSAGGRVLTVCALGADLAEARTRAYAAIGRIGLAGAFYRNDIAHRALRRG</sequence>
<gene>
    <name evidence="17" type="primary">purD</name>
    <name evidence="18" type="ORF">BJI69_05940</name>
</gene>
<evidence type="ECO:0000256" key="4">
    <source>
        <dbReference type="ARBA" id="ARBA00013255"/>
    </source>
</evidence>
<keyword evidence="8" id="KW-0547">Nucleotide-binding</keyword>
<dbReference type="InterPro" id="IPR011054">
    <property type="entry name" value="Rudment_hybrid_motif"/>
</dbReference>
<dbReference type="FunFam" id="3.30.470.20:FF:000031">
    <property type="entry name" value="Phosphoribosylamine--glycine ligase"/>
    <property type="match status" value="1"/>
</dbReference>
<evidence type="ECO:0000313" key="18">
    <source>
        <dbReference type="EMBL" id="APG03502.1"/>
    </source>
</evidence>
<dbReference type="InterPro" id="IPR020559">
    <property type="entry name" value="PRibGlycinamide_synth_CS"/>
</dbReference>
<dbReference type="SMART" id="SM01210">
    <property type="entry name" value="GARS_C"/>
    <property type="match status" value="1"/>
</dbReference>
<dbReference type="Proteomes" id="UP000182987">
    <property type="component" value="Chromosome"/>
</dbReference>
<comment type="similarity">
    <text evidence="13 17">Belongs to the GARS family.</text>
</comment>
<dbReference type="NCBIfam" id="TIGR00877">
    <property type="entry name" value="purD"/>
    <property type="match status" value="1"/>
</dbReference>
<dbReference type="SMART" id="SM01209">
    <property type="entry name" value="GARS_A"/>
    <property type="match status" value="1"/>
</dbReference>
<evidence type="ECO:0000256" key="14">
    <source>
        <dbReference type="ARBA" id="ARBA00042242"/>
    </source>
</evidence>
<dbReference type="InterPro" id="IPR013815">
    <property type="entry name" value="ATP_grasp_subdomain_1"/>
</dbReference>
<dbReference type="GO" id="GO:0046872">
    <property type="term" value="F:metal ion binding"/>
    <property type="evidence" value="ECO:0007669"/>
    <property type="project" value="UniProtKB-KW"/>
</dbReference>
<dbReference type="OrthoDB" id="9807240at2"/>
<dbReference type="Pfam" id="PF02844">
    <property type="entry name" value="GARS_N"/>
    <property type="match status" value="1"/>
</dbReference>
<evidence type="ECO:0000256" key="2">
    <source>
        <dbReference type="ARBA" id="ARBA00001946"/>
    </source>
</evidence>
<evidence type="ECO:0000256" key="12">
    <source>
        <dbReference type="ARBA" id="ARBA00023211"/>
    </source>
</evidence>
<evidence type="ECO:0000256" key="6">
    <source>
        <dbReference type="ARBA" id="ARBA00022598"/>
    </source>
</evidence>
<dbReference type="SUPFAM" id="SSF52440">
    <property type="entry name" value="PreATP-grasp domain"/>
    <property type="match status" value="1"/>
</dbReference>
<dbReference type="EC" id="6.3.4.13" evidence="4 17"/>
<evidence type="ECO:0000256" key="3">
    <source>
        <dbReference type="ARBA" id="ARBA00005174"/>
    </source>
</evidence>
<evidence type="ECO:0000256" key="11">
    <source>
        <dbReference type="ARBA" id="ARBA00022842"/>
    </source>
</evidence>
<dbReference type="FunFam" id="3.30.1490.20:FF:000006">
    <property type="entry name" value="phosphoribosylamine--glycine ligase, chloroplastic-like"/>
    <property type="match status" value="1"/>
</dbReference>
<dbReference type="InterPro" id="IPR020560">
    <property type="entry name" value="PRibGlycinamide_synth_C-dom"/>
</dbReference>
<dbReference type="GO" id="GO:0005524">
    <property type="term" value="F:ATP binding"/>
    <property type="evidence" value="ECO:0007669"/>
    <property type="project" value="UniProtKB-UniRule"/>
</dbReference>
<evidence type="ECO:0000313" key="19">
    <source>
        <dbReference type="Proteomes" id="UP000182987"/>
    </source>
</evidence>
<dbReference type="Gene3D" id="3.90.600.10">
    <property type="entry name" value="Phosphoribosylglycinamide synthetase, C-terminal domain"/>
    <property type="match status" value="1"/>
</dbReference>
<dbReference type="HAMAP" id="MF_00138">
    <property type="entry name" value="GARS"/>
    <property type="match status" value="1"/>
</dbReference>
<dbReference type="FunFam" id="3.40.50.20:FF:000006">
    <property type="entry name" value="Phosphoribosylamine--glycine ligase, chloroplastic"/>
    <property type="match status" value="1"/>
</dbReference>
<dbReference type="SUPFAM" id="SSF51246">
    <property type="entry name" value="Rudiment single hybrid motif"/>
    <property type="match status" value="1"/>
</dbReference>
<evidence type="ECO:0000256" key="1">
    <source>
        <dbReference type="ARBA" id="ARBA00001936"/>
    </source>
</evidence>